<keyword evidence="3" id="KW-1003">Cell membrane</keyword>
<protein>
    <submittedName>
        <fullName evidence="9">MFS transporter</fullName>
    </submittedName>
</protein>
<evidence type="ECO:0000256" key="2">
    <source>
        <dbReference type="ARBA" id="ARBA00022448"/>
    </source>
</evidence>
<feature type="transmembrane region" description="Helical" evidence="7">
    <location>
        <begin position="226"/>
        <end position="249"/>
    </location>
</feature>
<dbReference type="PANTHER" id="PTHR43266:SF2">
    <property type="entry name" value="MAJOR FACILITATOR SUPERFAMILY (MFS) PROFILE DOMAIN-CONTAINING PROTEIN"/>
    <property type="match status" value="1"/>
</dbReference>
<dbReference type="CDD" id="cd06173">
    <property type="entry name" value="MFS_MefA_like"/>
    <property type="match status" value="1"/>
</dbReference>
<evidence type="ECO:0000256" key="1">
    <source>
        <dbReference type="ARBA" id="ARBA00004651"/>
    </source>
</evidence>
<dbReference type="SUPFAM" id="SSF103473">
    <property type="entry name" value="MFS general substrate transporter"/>
    <property type="match status" value="1"/>
</dbReference>
<feature type="transmembrane region" description="Helical" evidence="7">
    <location>
        <begin position="12"/>
        <end position="37"/>
    </location>
</feature>
<feature type="transmembrane region" description="Helical" evidence="7">
    <location>
        <begin position="148"/>
        <end position="166"/>
    </location>
</feature>
<feature type="transmembrane region" description="Helical" evidence="7">
    <location>
        <begin position="172"/>
        <end position="189"/>
    </location>
</feature>
<organism evidence="9 10">
    <name type="scientific">Dictyobacter alpinus</name>
    <dbReference type="NCBI Taxonomy" id="2014873"/>
    <lineage>
        <taxon>Bacteria</taxon>
        <taxon>Bacillati</taxon>
        <taxon>Chloroflexota</taxon>
        <taxon>Ktedonobacteria</taxon>
        <taxon>Ktedonobacterales</taxon>
        <taxon>Dictyobacteraceae</taxon>
        <taxon>Dictyobacter</taxon>
    </lineage>
</organism>
<feature type="transmembrane region" description="Helical" evidence="7">
    <location>
        <begin position="290"/>
        <end position="310"/>
    </location>
</feature>
<evidence type="ECO:0000256" key="3">
    <source>
        <dbReference type="ARBA" id="ARBA00022475"/>
    </source>
</evidence>
<dbReference type="Proteomes" id="UP000287171">
    <property type="component" value="Unassembled WGS sequence"/>
</dbReference>
<dbReference type="PRINTS" id="PR01988">
    <property type="entry name" value="EXPORTERBACE"/>
</dbReference>
<dbReference type="InterPro" id="IPR022324">
    <property type="entry name" value="Bacilysin_exporter_BacE_put"/>
</dbReference>
<dbReference type="GO" id="GO:0005886">
    <property type="term" value="C:plasma membrane"/>
    <property type="evidence" value="ECO:0007669"/>
    <property type="project" value="UniProtKB-SubCell"/>
</dbReference>
<name>A0A402B8E0_9CHLR</name>
<keyword evidence="4 7" id="KW-0812">Transmembrane</keyword>
<comment type="subcellular location">
    <subcellularLocation>
        <location evidence="1">Cell membrane</location>
        <topology evidence="1">Multi-pass membrane protein</topology>
    </subcellularLocation>
</comment>
<evidence type="ECO:0000259" key="8">
    <source>
        <dbReference type="PROSITE" id="PS50850"/>
    </source>
</evidence>
<dbReference type="AlphaFoldDB" id="A0A402B8E0"/>
<feature type="transmembrane region" description="Helical" evidence="7">
    <location>
        <begin position="391"/>
        <end position="412"/>
    </location>
</feature>
<dbReference type="PROSITE" id="PS50850">
    <property type="entry name" value="MFS"/>
    <property type="match status" value="1"/>
</dbReference>
<comment type="caution">
    <text evidence="9">The sequence shown here is derived from an EMBL/GenBank/DDBJ whole genome shotgun (WGS) entry which is preliminary data.</text>
</comment>
<dbReference type="Gene3D" id="1.20.1250.20">
    <property type="entry name" value="MFS general substrate transporter like domains"/>
    <property type="match status" value="1"/>
</dbReference>
<keyword evidence="2" id="KW-0813">Transport</keyword>
<evidence type="ECO:0000256" key="4">
    <source>
        <dbReference type="ARBA" id="ARBA00022692"/>
    </source>
</evidence>
<dbReference type="InterPro" id="IPR010290">
    <property type="entry name" value="TM_effector"/>
</dbReference>
<feature type="domain" description="Major facilitator superfamily (MFS) profile" evidence="8">
    <location>
        <begin position="223"/>
        <end position="415"/>
    </location>
</feature>
<feature type="transmembrane region" description="Helical" evidence="7">
    <location>
        <begin position="352"/>
        <end position="371"/>
    </location>
</feature>
<dbReference type="GO" id="GO:0022857">
    <property type="term" value="F:transmembrane transporter activity"/>
    <property type="evidence" value="ECO:0007669"/>
    <property type="project" value="InterPro"/>
</dbReference>
<keyword evidence="6 7" id="KW-0472">Membrane</keyword>
<feature type="transmembrane region" description="Helical" evidence="7">
    <location>
        <begin position="43"/>
        <end position="66"/>
    </location>
</feature>
<reference evidence="10" key="1">
    <citation type="submission" date="2018-12" db="EMBL/GenBank/DDBJ databases">
        <title>Tengunoibacter tsumagoiensis gen. nov., sp. nov., Dictyobacter kobayashii sp. nov., D. alpinus sp. nov., and D. joshuensis sp. nov. and description of Dictyobacteraceae fam. nov. within the order Ktedonobacterales isolated from Tengu-no-mugimeshi.</title>
        <authorList>
            <person name="Wang C.M."/>
            <person name="Zheng Y."/>
            <person name="Sakai Y."/>
            <person name="Toyoda A."/>
            <person name="Minakuchi Y."/>
            <person name="Abe K."/>
            <person name="Yokota A."/>
            <person name="Yabe S."/>
        </authorList>
    </citation>
    <scope>NUCLEOTIDE SEQUENCE [LARGE SCALE GENOMIC DNA]</scope>
    <source>
        <strain evidence="10">Uno16</strain>
    </source>
</reference>
<accession>A0A402B8E0</accession>
<feature type="transmembrane region" description="Helical" evidence="7">
    <location>
        <begin position="255"/>
        <end position="278"/>
    </location>
</feature>
<evidence type="ECO:0000256" key="6">
    <source>
        <dbReference type="ARBA" id="ARBA00023136"/>
    </source>
</evidence>
<dbReference type="InterPro" id="IPR020846">
    <property type="entry name" value="MFS_dom"/>
</dbReference>
<proteinExistence type="predicted"/>
<dbReference type="InterPro" id="IPR036259">
    <property type="entry name" value="MFS_trans_sf"/>
</dbReference>
<feature type="transmembrane region" description="Helical" evidence="7">
    <location>
        <begin position="316"/>
        <end position="340"/>
    </location>
</feature>
<dbReference type="PANTHER" id="PTHR43266">
    <property type="entry name" value="MACROLIDE-EFFLUX PROTEIN"/>
    <property type="match status" value="1"/>
</dbReference>
<evidence type="ECO:0000256" key="5">
    <source>
        <dbReference type="ARBA" id="ARBA00022989"/>
    </source>
</evidence>
<gene>
    <name evidence="9" type="ORF">KDA_31020</name>
</gene>
<dbReference type="Pfam" id="PF05977">
    <property type="entry name" value="MFS_3"/>
    <property type="match status" value="1"/>
</dbReference>
<dbReference type="EMBL" id="BIFT01000001">
    <property type="protein sequence ID" value="GCE27618.1"/>
    <property type="molecule type" value="Genomic_DNA"/>
</dbReference>
<evidence type="ECO:0000256" key="7">
    <source>
        <dbReference type="SAM" id="Phobius"/>
    </source>
</evidence>
<evidence type="ECO:0000313" key="9">
    <source>
        <dbReference type="EMBL" id="GCE27618.1"/>
    </source>
</evidence>
<keyword evidence="5 7" id="KW-1133">Transmembrane helix</keyword>
<evidence type="ECO:0000313" key="10">
    <source>
        <dbReference type="Proteomes" id="UP000287171"/>
    </source>
</evidence>
<keyword evidence="10" id="KW-1185">Reference proteome</keyword>
<sequence>MLATLRQRNFTLLWLGSLISLTGDWLLRIGLPIYIYILTGSALQTGIMFIAGNIPMLFSSFAGVLVDRWDRRRTMIVCTLLQAVGLLPLLLVHNQNSLWIIYTVQFLEACLSLVTLPAESALIPLLVSEDLLIPANALRSVSQNASRLLGAAAGGLLVGILGLGGIALVDSLSFLFVGLMLVLIRMAALPQAEHAPPSTIPLYWKSLFQEWREGIQLIFQQRALKVIVLVIALQSIGEGVFGVLIVVFVEHVLGYGASVYGFLSSIQAIGSLAGGVLIGNLGNRFAPAKLLGICLALFGLIDLIIIDIPFVLPGLFIIGLLFALVGIPGTGIVVGANSLLQTLVENKIRGRVFGAFLAIEGLASLAGMGLASLFGDRLGATLMLNIQGSVYILAGLLVLVNLAFLSTTYSLATNK</sequence>
<dbReference type="RefSeq" id="WP_161982161.1">
    <property type="nucleotide sequence ID" value="NZ_BIFT01000001.1"/>
</dbReference>